<dbReference type="AlphaFoldDB" id="A0A917PD18"/>
<reference evidence="1" key="2">
    <citation type="submission" date="2020-09" db="EMBL/GenBank/DDBJ databases">
        <authorList>
            <person name="Sun Q."/>
            <person name="Zhou Y."/>
        </authorList>
    </citation>
    <scope>NUCLEOTIDE SEQUENCE</scope>
    <source>
        <strain evidence="1">CGMCC 1.8984</strain>
    </source>
</reference>
<proteinExistence type="predicted"/>
<dbReference type="Proteomes" id="UP000636956">
    <property type="component" value="Unassembled WGS sequence"/>
</dbReference>
<name>A0A917PD18_9MICO</name>
<protein>
    <recommendedName>
        <fullName evidence="3">MetS family NSS transporter small subunit</fullName>
    </recommendedName>
</protein>
<dbReference type="RefSeq" id="WP_188741984.1">
    <property type="nucleotide sequence ID" value="NZ_BAABFW010000003.1"/>
</dbReference>
<sequence>MSIVVFLVIAGLAGWGVLATLLRLEGDGYGRPEIRDRNRHAENLPTRAV</sequence>
<evidence type="ECO:0000313" key="2">
    <source>
        <dbReference type="Proteomes" id="UP000636956"/>
    </source>
</evidence>
<comment type="caution">
    <text evidence="1">The sequence shown here is derived from an EMBL/GenBank/DDBJ whole genome shotgun (WGS) entry which is preliminary data.</text>
</comment>
<reference evidence="1" key="1">
    <citation type="journal article" date="2014" name="Int. J. Syst. Evol. Microbiol.">
        <title>Complete genome sequence of Corynebacterium casei LMG S-19264T (=DSM 44701T), isolated from a smear-ripened cheese.</title>
        <authorList>
            <consortium name="US DOE Joint Genome Institute (JGI-PGF)"/>
            <person name="Walter F."/>
            <person name="Albersmeier A."/>
            <person name="Kalinowski J."/>
            <person name="Ruckert C."/>
        </authorList>
    </citation>
    <scope>NUCLEOTIDE SEQUENCE</scope>
    <source>
        <strain evidence="1">CGMCC 1.8984</strain>
    </source>
</reference>
<evidence type="ECO:0008006" key="3">
    <source>
        <dbReference type="Google" id="ProtNLM"/>
    </source>
</evidence>
<gene>
    <name evidence="1" type="ORF">GCM10011372_06320</name>
</gene>
<organism evidence="1 2">
    <name type="scientific">Agromyces bauzanensis</name>
    <dbReference type="NCBI Taxonomy" id="1308924"/>
    <lineage>
        <taxon>Bacteria</taxon>
        <taxon>Bacillati</taxon>
        <taxon>Actinomycetota</taxon>
        <taxon>Actinomycetes</taxon>
        <taxon>Micrococcales</taxon>
        <taxon>Microbacteriaceae</taxon>
        <taxon>Agromyces</taxon>
    </lineage>
</organism>
<accession>A0A917PD18</accession>
<dbReference type="EMBL" id="BMMD01000002">
    <property type="protein sequence ID" value="GGJ71131.1"/>
    <property type="molecule type" value="Genomic_DNA"/>
</dbReference>
<evidence type="ECO:0000313" key="1">
    <source>
        <dbReference type="EMBL" id="GGJ71131.1"/>
    </source>
</evidence>
<keyword evidence="2" id="KW-1185">Reference proteome</keyword>